<dbReference type="InterPro" id="IPR036182">
    <property type="entry name" value="PCuAC_sf"/>
</dbReference>
<accession>A0A3E1R764</accession>
<dbReference type="Gene3D" id="2.60.40.1890">
    <property type="entry name" value="PCu(A)C copper chaperone"/>
    <property type="match status" value="1"/>
</dbReference>
<dbReference type="AlphaFoldDB" id="A0A3E1R764"/>
<dbReference type="SUPFAM" id="SSF110087">
    <property type="entry name" value="DR1885-like metal-binding protein"/>
    <property type="match status" value="1"/>
</dbReference>
<dbReference type="InterPro" id="IPR007410">
    <property type="entry name" value="LpqE-like"/>
</dbReference>
<evidence type="ECO:0000313" key="1">
    <source>
        <dbReference type="EMBL" id="RFO95157.1"/>
    </source>
</evidence>
<dbReference type="InterPro" id="IPR058248">
    <property type="entry name" value="Lxx211020-like"/>
</dbReference>
<name>A0A3E1R764_9BURK</name>
<protein>
    <recommendedName>
        <fullName evidence="3">Copper chaperone PCu(A)C</fullName>
    </recommendedName>
</protein>
<dbReference type="PANTHER" id="PTHR36302">
    <property type="entry name" value="BLR7088 PROTEIN"/>
    <property type="match status" value="1"/>
</dbReference>
<organism evidence="1 2">
    <name type="scientific">Rhodoferax lacus</name>
    <dbReference type="NCBI Taxonomy" id="2184758"/>
    <lineage>
        <taxon>Bacteria</taxon>
        <taxon>Pseudomonadati</taxon>
        <taxon>Pseudomonadota</taxon>
        <taxon>Betaproteobacteria</taxon>
        <taxon>Burkholderiales</taxon>
        <taxon>Comamonadaceae</taxon>
        <taxon>Rhodoferax</taxon>
    </lineage>
</organism>
<dbReference type="EMBL" id="QFZK01000021">
    <property type="protein sequence ID" value="RFO95157.1"/>
    <property type="molecule type" value="Genomic_DNA"/>
</dbReference>
<evidence type="ECO:0008006" key="3">
    <source>
        <dbReference type="Google" id="ProtNLM"/>
    </source>
</evidence>
<keyword evidence="2" id="KW-1185">Reference proteome</keyword>
<proteinExistence type="predicted"/>
<comment type="caution">
    <text evidence="1">The sequence shown here is derived from an EMBL/GenBank/DDBJ whole genome shotgun (WGS) entry which is preliminary data.</text>
</comment>
<dbReference type="Pfam" id="PF04314">
    <property type="entry name" value="PCuAC"/>
    <property type="match status" value="1"/>
</dbReference>
<dbReference type="Proteomes" id="UP000260665">
    <property type="component" value="Unassembled WGS sequence"/>
</dbReference>
<dbReference type="OrthoDB" id="9796962at2"/>
<gene>
    <name evidence="1" type="ORF">DIC66_19805</name>
</gene>
<dbReference type="PANTHER" id="PTHR36302:SF1">
    <property type="entry name" value="COPPER CHAPERONE PCU(A)C"/>
    <property type="match status" value="1"/>
</dbReference>
<evidence type="ECO:0000313" key="2">
    <source>
        <dbReference type="Proteomes" id="UP000260665"/>
    </source>
</evidence>
<reference evidence="1 2" key="1">
    <citation type="submission" date="2018-05" db="EMBL/GenBank/DDBJ databases">
        <title>Rhodoferax soyangensis sp.nov., isolated from an oligotrophic freshwater lake.</title>
        <authorList>
            <person name="Park M."/>
        </authorList>
    </citation>
    <scope>NUCLEOTIDE SEQUENCE [LARGE SCALE GENOMIC DNA]</scope>
    <source>
        <strain evidence="1 2">IMCC26218</strain>
    </source>
</reference>
<dbReference type="RefSeq" id="WP_117179911.1">
    <property type="nucleotide sequence ID" value="NZ_QFZK01000021.1"/>
</dbReference>
<sequence>MLEPVHADSGWAPYLFQVPMRPFPFLRAPSLQLLRRAAMAGLCATLMGHAAWAQDVVVQNAWVRATVPGQKATGAFMSLSSASGSRLKSVTTPVAGVAEVHEMRVEDNIMKMQALKGGLELPAGKTVELKPGSYHLMLMDLKMPLPKDSRIPLTLVFVNARGVESKTELTLPVSVLAPTH</sequence>